<dbReference type="GO" id="GO:1904680">
    <property type="term" value="F:peptide transmembrane transporter activity"/>
    <property type="evidence" value="ECO:0007669"/>
    <property type="project" value="TreeGrafter"/>
</dbReference>
<comment type="subcellular location">
    <subcellularLocation>
        <location evidence="1">Periplasm</location>
    </subcellularLocation>
</comment>
<dbReference type="InterPro" id="IPR000914">
    <property type="entry name" value="SBP_5_dom"/>
</dbReference>
<proteinExistence type="inferred from homology"/>
<evidence type="ECO:0000313" key="5">
    <source>
        <dbReference type="Proteomes" id="UP000245698"/>
    </source>
</evidence>
<dbReference type="GO" id="GO:0030288">
    <property type="term" value="C:outer membrane-bounded periplasmic space"/>
    <property type="evidence" value="ECO:0007669"/>
    <property type="project" value="UniProtKB-ARBA"/>
</dbReference>
<keyword evidence="5" id="KW-1185">Reference proteome</keyword>
<evidence type="ECO:0000256" key="2">
    <source>
        <dbReference type="ARBA" id="ARBA00005695"/>
    </source>
</evidence>
<dbReference type="Gene3D" id="3.10.105.10">
    <property type="entry name" value="Dipeptide-binding Protein, Domain 3"/>
    <property type="match status" value="1"/>
</dbReference>
<dbReference type="NCBIfam" id="TIGR01409">
    <property type="entry name" value="TAT_signal_seq"/>
    <property type="match status" value="1"/>
</dbReference>
<evidence type="ECO:0000313" key="4">
    <source>
        <dbReference type="EMBL" id="SJM32657.1"/>
    </source>
</evidence>
<accession>A0A2P9ANC4</accession>
<gene>
    <name evidence="4" type="ORF">BQ8482_300028</name>
</gene>
<dbReference type="InterPro" id="IPR039424">
    <property type="entry name" value="SBP_5"/>
</dbReference>
<dbReference type="Pfam" id="PF00496">
    <property type="entry name" value="SBP_bac_5"/>
    <property type="match status" value="1"/>
</dbReference>
<organism evidence="4 5">
    <name type="scientific">Mesorhizobium delmotii</name>
    <dbReference type="NCBI Taxonomy" id="1631247"/>
    <lineage>
        <taxon>Bacteria</taxon>
        <taxon>Pseudomonadati</taxon>
        <taxon>Pseudomonadota</taxon>
        <taxon>Alphaproteobacteria</taxon>
        <taxon>Hyphomicrobiales</taxon>
        <taxon>Phyllobacteriaceae</taxon>
        <taxon>Mesorhizobium</taxon>
    </lineage>
</organism>
<dbReference type="InterPro" id="IPR019546">
    <property type="entry name" value="TAT_signal_bac_arc"/>
</dbReference>
<dbReference type="PANTHER" id="PTHR30290">
    <property type="entry name" value="PERIPLASMIC BINDING COMPONENT OF ABC TRANSPORTER"/>
    <property type="match status" value="1"/>
</dbReference>
<dbReference type="InterPro" id="IPR030678">
    <property type="entry name" value="Peptide/Ni-bd"/>
</dbReference>
<dbReference type="RefSeq" id="WP_123149575.1">
    <property type="nucleotide sequence ID" value="NZ_FUIG01000038.1"/>
</dbReference>
<evidence type="ECO:0000256" key="1">
    <source>
        <dbReference type="ARBA" id="ARBA00004418"/>
    </source>
</evidence>
<comment type="similarity">
    <text evidence="2">Belongs to the bacterial solute-binding protein 5 family.</text>
</comment>
<sequence length="528" mass="58278">MKDVVASVSRRSFLKGGAALGGGIVAAGMPLSQAIWAAEGKVLKARSSINPTTFDPGFYALNHEIDVMSCIYSKLTRYKPGSEWGWELEAAEKIEQVDPTHIRFHLKKGIKFTDDHGELTAKDVKFSFERVIKHNSWAKADWGSLDHVDIEDDYTGVIVLKTPFVPLWMISLPFGVGHIVSEDAVIKATKDGGNFGTKPPAFSGPYVLADWKPNQYVVLTRNPEWSGPKPGFDEIRILPIIDIKAAERAYQAGDVDFSIISPDSLATFKNNPPVDTKLEEYQSLGFTWIGMNLDHPKLKDINVRKAIQWAVNVPQILDAAYSGQAAPATGIIPPGIVGHRDKGLVPPEGDVERAKEFLEKAGVADLALTIDCLNDSTSSTIAQTVQAQLSQIGISLEINSQDSGSFWTLGSESEGGERWKDLQLILTPVTWLPDPYYAAAVFVQAQVGVWNWERFRSERYDQLAAEAATIDDPNARAKLYHEMQDLMEDSGAYRFLTHGGAPIVYRPTKMQIATTPDGFPLYRDFKPV</sequence>
<dbReference type="InterPro" id="IPR006311">
    <property type="entry name" value="TAT_signal"/>
</dbReference>
<dbReference type="AlphaFoldDB" id="A0A2P9ANC4"/>
<dbReference type="Proteomes" id="UP000245698">
    <property type="component" value="Unassembled WGS sequence"/>
</dbReference>
<dbReference type="GO" id="GO:0015833">
    <property type="term" value="P:peptide transport"/>
    <property type="evidence" value="ECO:0007669"/>
    <property type="project" value="TreeGrafter"/>
</dbReference>
<dbReference type="PIRSF" id="PIRSF002741">
    <property type="entry name" value="MppA"/>
    <property type="match status" value="1"/>
</dbReference>
<evidence type="ECO:0000259" key="3">
    <source>
        <dbReference type="Pfam" id="PF00496"/>
    </source>
</evidence>
<dbReference type="SUPFAM" id="SSF53850">
    <property type="entry name" value="Periplasmic binding protein-like II"/>
    <property type="match status" value="1"/>
</dbReference>
<protein>
    <submittedName>
        <fullName evidence="4">Dipeptide ABC transporter, periplasmic dipeptide-binding protein</fullName>
    </submittedName>
</protein>
<dbReference type="GO" id="GO:0043190">
    <property type="term" value="C:ATP-binding cassette (ABC) transporter complex"/>
    <property type="evidence" value="ECO:0007669"/>
    <property type="project" value="InterPro"/>
</dbReference>
<reference evidence="5" key="1">
    <citation type="submission" date="2016-12" db="EMBL/GenBank/DDBJ databases">
        <authorList>
            <person name="Brunel B."/>
        </authorList>
    </citation>
    <scope>NUCLEOTIDE SEQUENCE [LARGE SCALE GENOMIC DNA]</scope>
</reference>
<dbReference type="EMBL" id="FUIG01000038">
    <property type="protein sequence ID" value="SJM32657.1"/>
    <property type="molecule type" value="Genomic_DNA"/>
</dbReference>
<dbReference type="PROSITE" id="PS51318">
    <property type="entry name" value="TAT"/>
    <property type="match status" value="1"/>
</dbReference>
<name>A0A2P9ANC4_9HYPH</name>
<feature type="domain" description="Solute-binding protein family 5" evidence="3">
    <location>
        <begin position="91"/>
        <end position="436"/>
    </location>
</feature>
<dbReference type="Gene3D" id="3.40.190.10">
    <property type="entry name" value="Periplasmic binding protein-like II"/>
    <property type="match status" value="1"/>
</dbReference>